<dbReference type="Pfam" id="PF00271">
    <property type="entry name" value="Helicase_C"/>
    <property type="match status" value="1"/>
</dbReference>
<dbReference type="PROSITE" id="PS51194">
    <property type="entry name" value="HELICASE_CTER"/>
    <property type="match status" value="1"/>
</dbReference>
<feature type="domain" description="Helicase ATP-binding" evidence="9">
    <location>
        <begin position="45"/>
        <end position="172"/>
    </location>
</feature>
<feature type="compositionally biased region" description="Basic and acidic residues" evidence="8">
    <location>
        <begin position="342"/>
        <end position="351"/>
    </location>
</feature>
<dbReference type="Proteomes" id="UP000324705">
    <property type="component" value="Chromosome 6B"/>
</dbReference>
<feature type="domain" description="Helicase C-terminal" evidence="10">
    <location>
        <begin position="192"/>
        <end position="348"/>
    </location>
</feature>
<keyword evidence="5" id="KW-0067">ATP-binding</keyword>
<dbReference type="EC" id="5.6.2.4" evidence="7"/>
<keyword evidence="3" id="KW-0378">Hydrolase</keyword>
<dbReference type="PROSITE" id="PS51192">
    <property type="entry name" value="HELICASE_ATP_BIND_1"/>
    <property type="match status" value="1"/>
</dbReference>
<evidence type="ECO:0000259" key="9">
    <source>
        <dbReference type="PROSITE" id="PS51192"/>
    </source>
</evidence>
<accession>A0A9R0YWC4</accession>
<name>A0A9R0YWC4_TRITD</name>
<dbReference type="SMART" id="SM00487">
    <property type="entry name" value="DEXDc"/>
    <property type="match status" value="1"/>
</dbReference>
<dbReference type="InterPro" id="IPR011545">
    <property type="entry name" value="DEAD/DEAH_box_helicase_dom"/>
</dbReference>
<feature type="region of interest" description="Disordered" evidence="8">
    <location>
        <begin position="1"/>
        <end position="20"/>
    </location>
</feature>
<dbReference type="GO" id="GO:0043138">
    <property type="term" value="F:3'-5' DNA helicase activity"/>
    <property type="evidence" value="ECO:0007669"/>
    <property type="project" value="UniProtKB-EC"/>
</dbReference>
<dbReference type="GO" id="GO:0009378">
    <property type="term" value="F:four-way junction helicase activity"/>
    <property type="evidence" value="ECO:0007669"/>
    <property type="project" value="TreeGrafter"/>
</dbReference>
<dbReference type="GO" id="GO:0003676">
    <property type="term" value="F:nucleic acid binding"/>
    <property type="evidence" value="ECO:0007669"/>
    <property type="project" value="InterPro"/>
</dbReference>
<dbReference type="AlphaFoldDB" id="A0A9R0YWC4"/>
<evidence type="ECO:0000256" key="2">
    <source>
        <dbReference type="ARBA" id="ARBA00022741"/>
    </source>
</evidence>
<dbReference type="InterPro" id="IPR014001">
    <property type="entry name" value="Helicase_ATP-bd"/>
</dbReference>
<evidence type="ECO:0000259" key="10">
    <source>
        <dbReference type="PROSITE" id="PS51194"/>
    </source>
</evidence>
<dbReference type="SMART" id="SM00490">
    <property type="entry name" value="HELICc"/>
    <property type="match status" value="1"/>
</dbReference>
<keyword evidence="4" id="KW-0347">Helicase</keyword>
<evidence type="ECO:0000256" key="7">
    <source>
        <dbReference type="ARBA" id="ARBA00034808"/>
    </source>
</evidence>
<proteinExistence type="inferred from homology"/>
<reference evidence="11 12" key="1">
    <citation type="submission" date="2017-09" db="EMBL/GenBank/DDBJ databases">
        <authorList>
            <consortium name="International Durum Wheat Genome Sequencing Consortium (IDWGSC)"/>
            <person name="Milanesi L."/>
        </authorList>
    </citation>
    <scope>NUCLEOTIDE SEQUENCE [LARGE SCALE GENOMIC DNA]</scope>
    <source>
        <strain evidence="12">cv. Svevo</strain>
    </source>
</reference>
<dbReference type="SUPFAM" id="SSF52540">
    <property type="entry name" value="P-loop containing nucleoside triphosphate hydrolases"/>
    <property type="match status" value="2"/>
</dbReference>
<organism evidence="11 12">
    <name type="scientific">Triticum turgidum subsp. durum</name>
    <name type="common">Durum wheat</name>
    <name type="synonym">Triticum durum</name>
    <dbReference type="NCBI Taxonomy" id="4567"/>
    <lineage>
        <taxon>Eukaryota</taxon>
        <taxon>Viridiplantae</taxon>
        <taxon>Streptophyta</taxon>
        <taxon>Embryophyta</taxon>
        <taxon>Tracheophyta</taxon>
        <taxon>Spermatophyta</taxon>
        <taxon>Magnoliopsida</taxon>
        <taxon>Liliopsida</taxon>
        <taxon>Poales</taxon>
        <taxon>Poaceae</taxon>
        <taxon>BOP clade</taxon>
        <taxon>Pooideae</taxon>
        <taxon>Triticodae</taxon>
        <taxon>Triticeae</taxon>
        <taxon>Triticinae</taxon>
        <taxon>Triticum</taxon>
    </lineage>
</organism>
<dbReference type="PANTHER" id="PTHR13710">
    <property type="entry name" value="DNA HELICASE RECQ FAMILY MEMBER"/>
    <property type="match status" value="1"/>
</dbReference>
<evidence type="ECO:0000256" key="3">
    <source>
        <dbReference type="ARBA" id="ARBA00022801"/>
    </source>
</evidence>
<evidence type="ECO:0000256" key="5">
    <source>
        <dbReference type="ARBA" id="ARBA00022840"/>
    </source>
</evidence>
<dbReference type="GO" id="GO:0000724">
    <property type="term" value="P:double-strand break repair via homologous recombination"/>
    <property type="evidence" value="ECO:0007669"/>
    <property type="project" value="TreeGrafter"/>
</dbReference>
<evidence type="ECO:0000256" key="8">
    <source>
        <dbReference type="SAM" id="MobiDB-lite"/>
    </source>
</evidence>
<dbReference type="Gramene" id="TRITD6Bv1G198490.2">
    <property type="protein sequence ID" value="TRITD6Bv1G198490.2"/>
    <property type="gene ID" value="TRITD6Bv1G198490"/>
</dbReference>
<dbReference type="EMBL" id="LT934122">
    <property type="protein sequence ID" value="VAI61674.1"/>
    <property type="molecule type" value="Genomic_DNA"/>
</dbReference>
<dbReference type="Gene3D" id="3.40.50.300">
    <property type="entry name" value="P-loop containing nucleotide triphosphate hydrolases"/>
    <property type="match status" value="3"/>
</dbReference>
<feature type="region of interest" description="Disordered" evidence="8">
    <location>
        <begin position="325"/>
        <end position="351"/>
    </location>
</feature>
<dbReference type="PANTHER" id="PTHR13710:SF155">
    <property type="entry name" value="ATP-DEPENDENT DNA HELICASE Q-LIKE 3"/>
    <property type="match status" value="1"/>
</dbReference>
<feature type="compositionally biased region" description="Low complexity" evidence="8">
    <location>
        <begin position="328"/>
        <end position="341"/>
    </location>
</feature>
<dbReference type="CDD" id="cd18794">
    <property type="entry name" value="SF2_C_RecQ"/>
    <property type="match status" value="1"/>
</dbReference>
<evidence type="ECO:0000313" key="11">
    <source>
        <dbReference type="EMBL" id="VAI61674.1"/>
    </source>
</evidence>
<dbReference type="InterPro" id="IPR004589">
    <property type="entry name" value="DNA_helicase_ATP-dep_RecQ"/>
</dbReference>
<comment type="catalytic activity">
    <reaction evidence="6">
        <text>Couples ATP hydrolysis with the unwinding of duplex DNA by translocating in the 3'-5' direction.</text>
        <dbReference type="EC" id="5.6.2.4"/>
    </reaction>
</comment>
<dbReference type="GO" id="GO:0005694">
    <property type="term" value="C:chromosome"/>
    <property type="evidence" value="ECO:0007669"/>
    <property type="project" value="TreeGrafter"/>
</dbReference>
<evidence type="ECO:0000256" key="1">
    <source>
        <dbReference type="ARBA" id="ARBA00005446"/>
    </source>
</evidence>
<dbReference type="GO" id="GO:0005737">
    <property type="term" value="C:cytoplasm"/>
    <property type="evidence" value="ECO:0007669"/>
    <property type="project" value="TreeGrafter"/>
</dbReference>
<gene>
    <name evidence="11" type="ORF">TRITD_6Bv1G198490</name>
</gene>
<dbReference type="GO" id="GO:0016787">
    <property type="term" value="F:hydrolase activity"/>
    <property type="evidence" value="ECO:0007669"/>
    <property type="project" value="UniProtKB-KW"/>
</dbReference>
<dbReference type="Pfam" id="PF00270">
    <property type="entry name" value="DEAD"/>
    <property type="match status" value="1"/>
</dbReference>
<evidence type="ECO:0000256" key="4">
    <source>
        <dbReference type="ARBA" id="ARBA00022806"/>
    </source>
</evidence>
<keyword evidence="12" id="KW-1185">Reference proteome</keyword>
<dbReference type="NCBIfam" id="TIGR00614">
    <property type="entry name" value="recQ_fam"/>
    <property type="match status" value="1"/>
</dbReference>
<dbReference type="InterPro" id="IPR001650">
    <property type="entry name" value="Helicase_C-like"/>
</dbReference>
<dbReference type="GO" id="GO:0005524">
    <property type="term" value="F:ATP binding"/>
    <property type="evidence" value="ECO:0007669"/>
    <property type="project" value="UniProtKB-KW"/>
</dbReference>
<dbReference type="CDD" id="cd17920">
    <property type="entry name" value="DEXHc_RecQ"/>
    <property type="match status" value="1"/>
</dbReference>
<evidence type="ECO:0000256" key="6">
    <source>
        <dbReference type="ARBA" id="ARBA00034617"/>
    </source>
</evidence>
<keyword evidence="2" id="KW-0547">Nucleotide-binding</keyword>
<evidence type="ECO:0000313" key="12">
    <source>
        <dbReference type="Proteomes" id="UP000324705"/>
    </source>
</evidence>
<dbReference type="FunFam" id="3.40.50.300:FF:002061">
    <property type="entry name" value="RecQ family DNA helicase"/>
    <property type="match status" value="1"/>
</dbReference>
<comment type="similarity">
    <text evidence="1">Belongs to the helicase family. RecQ subfamily.</text>
</comment>
<protein>
    <recommendedName>
        <fullName evidence="7">DNA 3'-5' helicase</fullName>
        <ecNumber evidence="7">5.6.2.4</ecNumber>
    </recommendedName>
</protein>
<sequence>MKKALPLKGGSGGSRHGTKSPKELESILKQYFGYSEFRGRQLEAIEAVLSGRDCFCLMPTGGGKSMCYQIPALVKTGVVLVISPLIALMENQVSSLKSKGIPAEFLSSTQTTANKNKAHCISTWGHDFRPSYRKISSLRKQFPDIPILALTATAVPKVQKDVISSLSLQNPVILKASFNRPNIFYEVRYKDLLDDVYSDISNLLKSSGNVCSIIYCLERAACDDLTMHLSQQGISSAAYHAGLNSKVRTTVLDDWLSSRTQVVVATVAFGMGIDRQDVRIVCHFNLPKSMESFYQESGRAGRDQQPSRSVLYYGLEDRRRMEFILRNSSSRKQQPSSSSTELSEKTLADFS</sequence>
<dbReference type="InterPro" id="IPR027417">
    <property type="entry name" value="P-loop_NTPase"/>
</dbReference>